<accession>A0AAW1UG19</accession>
<dbReference type="PANTHER" id="PTHR10997:SF8">
    <property type="entry name" value="EXPORTIN-2"/>
    <property type="match status" value="1"/>
</dbReference>
<dbReference type="InterPro" id="IPR011989">
    <property type="entry name" value="ARM-like"/>
</dbReference>
<dbReference type="Pfam" id="PF08506">
    <property type="entry name" value="Cse1"/>
    <property type="match status" value="1"/>
</dbReference>
<organism evidence="2 3">
    <name type="scientific">Henosepilachna vigintioctopunctata</name>
    <dbReference type="NCBI Taxonomy" id="420089"/>
    <lineage>
        <taxon>Eukaryota</taxon>
        <taxon>Metazoa</taxon>
        <taxon>Ecdysozoa</taxon>
        <taxon>Arthropoda</taxon>
        <taxon>Hexapoda</taxon>
        <taxon>Insecta</taxon>
        <taxon>Pterygota</taxon>
        <taxon>Neoptera</taxon>
        <taxon>Endopterygota</taxon>
        <taxon>Coleoptera</taxon>
        <taxon>Polyphaga</taxon>
        <taxon>Cucujiformia</taxon>
        <taxon>Coccinelloidea</taxon>
        <taxon>Coccinellidae</taxon>
        <taxon>Epilachninae</taxon>
        <taxon>Epilachnini</taxon>
        <taxon>Henosepilachna</taxon>
    </lineage>
</organism>
<dbReference type="Proteomes" id="UP001431783">
    <property type="component" value="Unassembled WGS sequence"/>
</dbReference>
<feature type="domain" description="Exportin-2 central" evidence="1">
    <location>
        <begin position="17"/>
        <end position="163"/>
    </location>
</feature>
<protein>
    <recommendedName>
        <fullName evidence="1">Exportin-2 central domain-containing protein</fullName>
    </recommendedName>
</protein>
<proteinExistence type="predicted"/>
<dbReference type="AlphaFoldDB" id="A0AAW1UG19"/>
<dbReference type="InterPro" id="IPR016024">
    <property type="entry name" value="ARM-type_fold"/>
</dbReference>
<name>A0AAW1UG19_9CUCU</name>
<sequence>MGDFNVINGILRTAHSLFKKYRYEFRSDSLWSEIKFVLEKISQPLTNLLTATIALAETHANDRNALTVIYSSLGLICKIFFSLNYQDLPEFFEDNMATWMTHFHTLLTTNIQCLESSSSDDAGVMEQLKSQVCDNIGLYAQKYDDEFTPYLPMFVTDVWSLLIEGSDADTRRRAACDLVNTLSQNFEKRIMEIFEQYLQVMLNKYAENPKQNWRSKDAALYLVTSLVSRGATQKKGVTQTSQLVSIPQFCQQHILPELQQSDVNNLPVIKADAIKYVMTSSSTVSLDFILI</sequence>
<dbReference type="GO" id="GO:0005829">
    <property type="term" value="C:cytosol"/>
    <property type="evidence" value="ECO:0007669"/>
    <property type="project" value="TreeGrafter"/>
</dbReference>
<dbReference type="GO" id="GO:0006611">
    <property type="term" value="P:protein export from nucleus"/>
    <property type="evidence" value="ECO:0007669"/>
    <property type="project" value="TreeGrafter"/>
</dbReference>
<dbReference type="PANTHER" id="PTHR10997">
    <property type="entry name" value="IMPORTIN-7, 8, 11"/>
    <property type="match status" value="1"/>
</dbReference>
<reference evidence="2 3" key="1">
    <citation type="submission" date="2023-03" db="EMBL/GenBank/DDBJ databases">
        <title>Genome insight into feeding habits of ladybird beetles.</title>
        <authorList>
            <person name="Li H.-S."/>
            <person name="Huang Y.-H."/>
            <person name="Pang H."/>
        </authorList>
    </citation>
    <scope>NUCLEOTIDE SEQUENCE [LARGE SCALE GENOMIC DNA]</scope>
    <source>
        <strain evidence="2">SYSU_2023b</strain>
        <tissue evidence="2">Whole body</tissue>
    </source>
</reference>
<comment type="caution">
    <text evidence="2">The sequence shown here is derived from an EMBL/GenBank/DDBJ whole genome shotgun (WGS) entry which is preliminary data.</text>
</comment>
<dbReference type="GO" id="GO:0006606">
    <property type="term" value="P:protein import into nucleus"/>
    <property type="evidence" value="ECO:0007669"/>
    <property type="project" value="TreeGrafter"/>
</dbReference>
<dbReference type="GO" id="GO:0005635">
    <property type="term" value="C:nuclear envelope"/>
    <property type="evidence" value="ECO:0007669"/>
    <property type="project" value="TreeGrafter"/>
</dbReference>
<dbReference type="SUPFAM" id="SSF48371">
    <property type="entry name" value="ARM repeat"/>
    <property type="match status" value="1"/>
</dbReference>
<dbReference type="Gene3D" id="1.25.10.10">
    <property type="entry name" value="Leucine-rich Repeat Variant"/>
    <property type="match status" value="2"/>
</dbReference>
<dbReference type="InterPro" id="IPR013713">
    <property type="entry name" value="XPO2_central"/>
</dbReference>
<dbReference type="EMBL" id="JARQZJ010000071">
    <property type="protein sequence ID" value="KAK9881974.1"/>
    <property type="molecule type" value="Genomic_DNA"/>
</dbReference>
<keyword evidence="3" id="KW-1185">Reference proteome</keyword>
<evidence type="ECO:0000313" key="2">
    <source>
        <dbReference type="EMBL" id="KAK9881974.1"/>
    </source>
</evidence>
<evidence type="ECO:0000259" key="1">
    <source>
        <dbReference type="Pfam" id="PF08506"/>
    </source>
</evidence>
<dbReference type="GO" id="GO:0005049">
    <property type="term" value="F:nuclear export signal receptor activity"/>
    <property type="evidence" value="ECO:0007669"/>
    <property type="project" value="TreeGrafter"/>
</dbReference>
<evidence type="ECO:0000313" key="3">
    <source>
        <dbReference type="Proteomes" id="UP001431783"/>
    </source>
</evidence>
<gene>
    <name evidence="2" type="ORF">WA026_018163</name>
</gene>